<dbReference type="InterPro" id="IPR046960">
    <property type="entry name" value="PPR_At4g14850-like_plant"/>
</dbReference>
<keyword evidence="2" id="KW-0677">Repeat</keyword>
<dbReference type="Gene3D" id="1.25.40.10">
    <property type="entry name" value="Tetratricopeptide repeat domain"/>
    <property type="match status" value="5"/>
</dbReference>
<dbReference type="GO" id="GO:0009451">
    <property type="term" value="P:RNA modification"/>
    <property type="evidence" value="ECO:0007669"/>
    <property type="project" value="InterPro"/>
</dbReference>
<dbReference type="SUPFAM" id="SSF48452">
    <property type="entry name" value="TPR-like"/>
    <property type="match status" value="1"/>
</dbReference>
<dbReference type="InterPro" id="IPR046848">
    <property type="entry name" value="E_motif"/>
</dbReference>
<comment type="similarity">
    <text evidence="1">Belongs to the PPR family. PCMP-H subfamily.</text>
</comment>
<name>A0A7J0GGF2_9ERIC</name>
<dbReference type="PROSITE" id="PS51375">
    <property type="entry name" value="PPR"/>
    <property type="match status" value="5"/>
</dbReference>
<evidence type="ECO:0008006" key="6">
    <source>
        <dbReference type="Google" id="ProtNLM"/>
    </source>
</evidence>
<dbReference type="PANTHER" id="PTHR47926:SF531">
    <property type="entry name" value="TETRATRICOPEPTIDE REPEAT SUPERFAMILY PROTEIN"/>
    <property type="match status" value="1"/>
</dbReference>
<dbReference type="OrthoDB" id="185373at2759"/>
<evidence type="ECO:0000256" key="1">
    <source>
        <dbReference type="ARBA" id="ARBA00006643"/>
    </source>
</evidence>
<keyword evidence="5" id="KW-1185">Reference proteome</keyword>
<dbReference type="NCBIfam" id="TIGR00756">
    <property type="entry name" value="PPR"/>
    <property type="match status" value="7"/>
</dbReference>
<dbReference type="FunFam" id="1.25.40.10:FF:000934">
    <property type="entry name" value="Pentatricopeptide repeat-containing protein"/>
    <property type="match status" value="1"/>
</dbReference>
<dbReference type="Pfam" id="PF01535">
    <property type="entry name" value="PPR"/>
    <property type="match status" value="7"/>
</dbReference>
<comment type="caution">
    <text evidence="4">The sequence shown here is derived from an EMBL/GenBank/DDBJ whole genome shotgun (WGS) entry which is preliminary data.</text>
</comment>
<feature type="repeat" description="PPR" evidence="3">
    <location>
        <begin position="391"/>
        <end position="425"/>
    </location>
</feature>
<protein>
    <recommendedName>
        <fullName evidence="6">Tetratricopeptide repeat (TPR)-like superfamily protein</fullName>
    </recommendedName>
</protein>
<proteinExistence type="inferred from homology"/>
<feature type="repeat" description="PPR" evidence="3">
    <location>
        <begin position="289"/>
        <end position="324"/>
    </location>
</feature>
<accession>A0A7J0GGF2</accession>
<evidence type="ECO:0000313" key="4">
    <source>
        <dbReference type="EMBL" id="GFZ09889.1"/>
    </source>
</evidence>
<dbReference type="InterPro" id="IPR011990">
    <property type="entry name" value="TPR-like_helical_dom_sf"/>
</dbReference>
<feature type="repeat" description="PPR" evidence="3">
    <location>
        <begin position="426"/>
        <end position="461"/>
    </location>
</feature>
<dbReference type="AlphaFoldDB" id="A0A7J0GGF2"/>
<dbReference type="FunFam" id="1.25.40.10:FF:000333">
    <property type="entry name" value="Pentatricopeptide repeat-containing protein"/>
    <property type="match status" value="1"/>
</dbReference>
<gene>
    <name evidence="4" type="ORF">Acr_21g0004880</name>
</gene>
<dbReference type="InterPro" id="IPR002885">
    <property type="entry name" value="PPR_rpt"/>
</dbReference>
<evidence type="ECO:0000256" key="2">
    <source>
        <dbReference type="ARBA" id="ARBA00022737"/>
    </source>
</evidence>
<reference evidence="4 5" key="1">
    <citation type="submission" date="2019-07" db="EMBL/GenBank/DDBJ databases">
        <title>De Novo Assembly of kiwifruit Actinidia rufa.</title>
        <authorList>
            <person name="Sugita-Konishi S."/>
            <person name="Sato K."/>
            <person name="Mori E."/>
            <person name="Abe Y."/>
            <person name="Kisaki G."/>
            <person name="Hamano K."/>
            <person name="Suezawa K."/>
            <person name="Otani M."/>
            <person name="Fukuda T."/>
            <person name="Manabe T."/>
            <person name="Gomi K."/>
            <person name="Tabuchi M."/>
            <person name="Akimitsu K."/>
            <person name="Kataoka I."/>
        </authorList>
    </citation>
    <scope>NUCLEOTIDE SEQUENCE [LARGE SCALE GENOMIC DNA]</scope>
    <source>
        <strain evidence="5">cv. Fuchu</strain>
    </source>
</reference>
<feature type="repeat" description="PPR" evidence="3">
    <location>
        <begin position="196"/>
        <end position="230"/>
    </location>
</feature>
<evidence type="ECO:0000256" key="3">
    <source>
        <dbReference type="PROSITE-ProRule" id="PRU00708"/>
    </source>
</evidence>
<evidence type="ECO:0000313" key="5">
    <source>
        <dbReference type="Proteomes" id="UP000585474"/>
    </source>
</evidence>
<dbReference type="FunFam" id="1.25.40.10:FF:000511">
    <property type="entry name" value="Pentatricopeptide repeat-containing protein"/>
    <property type="match status" value="1"/>
</dbReference>
<dbReference type="EMBL" id="BJWL01000021">
    <property type="protein sequence ID" value="GFZ09889.1"/>
    <property type="molecule type" value="Genomic_DNA"/>
</dbReference>
<dbReference type="PANTHER" id="PTHR47926">
    <property type="entry name" value="PENTATRICOPEPTIDE REPEAT-CONTAINING PROTEIN"/>
    <property type="match status" value="1"/>
</dbReference>
<dbReference type="Pfam" id="PF13041">
    <property type="entry name" value="PPR_2"/>
    <property type="match status" value="2"/>
</dbReference>
<feature type="repeat" description="PPR" evidence="3">
    <location>
        <begin position="165"/>
        <end position="195"/>
    </location>
</feature>
<dbReference type="GO" id="GO:0003723">
    <property type="term" value="F:RNA binding"/>
    <property type="evidence" value="ECO:0007669"/>
    <property type="project" value="InterPro"/>
</dbReference>
<dbReference type="Pfam" id="PF20431">
    <property type="entry name" value="E_motif"/>
    <property type="match status" value="1"/>
</dbReference>
<organism evidence="4 5">
    <name type="scientific">Actinidia rufa</name>
    <dbReference type="NCBI Taxonomy" id="165716"/>
    <lineage>
        <taxon>Eukaryota</taxon>
        <taxon>Viridiplantae</taxon>
        <taxon>Streptophyta</taxon>
        <taxon>Embryophyta</taxon>
        <taxon>Tracheophyta</taxon>
        <taxon>Spermatophyta</taxon>
        <taxon>Magnoliopsida</taxon>
        <taxon>eudicotyledons</taxon>
        <taxon>Gunneridae</taxon>
        <taxon>Pentapetalae</taxon>
        <taxon>asterids</taxon>
        <taxon>Ericales</taxon>
        <taxon>Actinidiaceae</taxon>
        <taxon>Actinidia</taxon>
    </lineage>
</organism>
<dbReference type="Proteomes" id="UP000585474">
    <property type="component" value="Unassembled WGS sequence"/>
</dbReference>
<sequence>MEQKLLRWLQKCKSIKQLKQTHRQIFIYGLQHSSFIVPKLITLCSELISLDYAINVFRNSYVPNVISYNTMIKCFIGKSHKDALITYNQMRASLISPNSFTFTFLLRCFKSFEALDDGRAVHNHTVKLGFDSSVFVQNTLLDFYARCGENLGFACQVFEEMHERDVVSWNTMIGAYMADGKIESAIGLFESTPERNVVTWNSVVAGLSKAGNMDLAQSVFERMPERNEVSWNSMISGYIRACDVKTAESVFHQMPRKTVVSWTAMISGYTMIADLESARRTFDQIPVKNVVSWNAMIACYVHNHVFDQALSLFRHMLIDGKCKPDQTTFISVLSACAHLGSLEHGKWIDSYIKKNKFDLSNPLSNALIDMFAKCGDIENARAVFDQIGKRCIITWTTMVSGLAVNGQCIEALELFDRMYSEGMKPDDVIFIAVLSACIHGGMVEEGKRVFSKMVFEFGIKPRIEHYGCMVDLLGRAGKLEEAIRFVESMHIEPNAVIWATLLGACKIHGNGILLESVTKKILDQEPSNPSYLTLITNLSSSVGRWEDALTFRVAMRQQGMEKVPGCSSIQIGNSVHEFIAKDTRHGQRKEIYVILDNLNGHLKDVLARLKFLTFGDALDSLWLAWMFNLCLEDDYIIHC</sequence>